<accession>A0A7K5H8S6</accession>
<dbReference type="FunFam" id="1.10.30.10:FF:000027">
    <property type="entry name" value="Transcription factor SOX-30"/>
    <property type="match status" value="1"/>
</dbReference>
<evidence type="ECO:0000256" key="11">
    <source>
        <dbReference type="ARBA" id="ARBA00070331"/>
    </source>
</evidence>
<dbReference type="InterPro" id="IPR036910">
    <property type="entry name" value="HMG_box_dom_sf"/>
</dbReference>
<keyword evidence="4" id="KW-0805">Transcription regulation</keyword>
<evidence type="ECO:0000256" key="8">
    <source>
        <dbReference type="ARBA" id="ARBA00023242"/>
    </source>
</evidence>
<comment type="subunit">
    <text evidence="10">Interacts with CTNNB1, competitively inhibiting CTNNB1-TCF7L2/TCF4 interaction.</text>
</comment>
<dbReference type="SUPFAM" id="SSF47095">
    <property type="entry name" value="HMG-box"/>
    <property type="match status" value="1"/>
</dbReference>
<dbReference type="Gene3D" id="1.10.30.10">
    <property type="entry name" value="High mobility group box domain"/>
    <property type="match status" value="1"/>
</dbReference>
<reference evidence="14 15" key="1">
    <citation type="submission" date="2019-09" db="EMBL/GenBank/DDBJ databases">
        <title>Bird 10,000 Genomes (B10K) Project - Family phase.</title>
        <authorList>
            <person name="Zhang G."/>
        </authorList>
    </citation>
    <scope>NUCLEOTIDE SEQUENCE [LARGE SCALE GENOMIC DNA]</scope>
    <source>
        <strain evidence="14">B10K-DU-003-44</strain>
        <tissue evidence="14">Muscle</tissue>
    </source>
</reference>
<feature type="non-terminal residue" evidence="14">
    <location>
        <position position="479"/>
    </location>
</feature>
<dbReference type="Pfam" id="PF00505">
    <property type="entry name" value="HMG_box"/>
    <property type="match status" value="1"/>
</dbReference>
<evidence type="ECO:0000313" key="14">
    <source>
        <dbReference type="EMBL" id="NWS65553.1"/>
    </source>
</evidence>
<comment type="function">
    <text evidence="9">Acts both as a transcriptional activator and a repressor. Binds to the DNA sequence 5'-ACAAT-3' and shows a preference for guanine residues surrounding this core motif. Binds to its own promoter and activates its own transcription. Required to activate the expression of postmeiotic genes involved in spermiogenesis. Binds to the promoter region of CTNNB1 and represses its transcription which leads to inhibition of Wnt signaling. Also inhibits Wnt signaling by binding to the CTNNB1 protein, preventing interaction of CTNNB1 with TCF7L2/TCF4.</text>
</comment>
<evidence type="ECO:0000313" key="15">
    <source>
        <dbReference type="Proteomes" id="UP000549499"/>
    </source>
</evidence>
<dbReference type="PANTHER" id="PTHR47279:SF1">
    <property type="entry name" value="TRANSCRIPTION FACTOR SOX-30"/>
    <property type="match status" value="1"/>
</dbReference>
<keyword evidence="8 12" id="KW-0539">Nucleus</keyword>
<dbReference type="InterPro" id="IPR009071">
    <property type="entry name" value="HMG_box_dom"/>
</dbReference>
<feature type="non-terminal residue" evidence="14">
    <location>
        <position position="1"/>
    </location>
</feature>
<evidence type="ECO:0000256" key="12">
    <source>
        <dbReference type="PROSITE-ProRule" id="PRU00267"/>
    </source>
</evidence>
<name>A0A7K5H8S6_CROSL</name>
<dbReference type="PROSITE" id="PS50118">
    <property type="entry name" value="HMG_BOX_2"/>
    <property type="match status" value="1"/>
</dbReference>
<keyword evidence="2" id="KW-0963">Cytoplasm</keyword>
<evidence type="ECO:0000256" key="7">
    <source>
        <dbReference type="ARBA" id="ARBA00023163"/>
    </source>
</evidence>
<evidence type="ECO:0000259" key="13">
    <source>
        <dbReference type="PROSITE" id="PS50118"/>
    </source>
</evidence>
<comment type="caution">
    <text evidence="14">The sequence shown here is derived from an EMBL/GenBank/DDBJ whole genome shotgun (WGS) entry which is preliminary data.</text>
</comment>
<comment type="subcellular location">
    <subcellularLocation>
        <location evidence="1">Cytoplasm</location>
    </subcellularLocation>
</comment>
<dbReference type="GO" id="GO:1990837">
    <property type="term" value="F:sequence-specific double-stranded DNA binding"/>
    <property type="evidence" value="ECO:0007669"/>
    <property type="project" value="TreeGrafter"/>
</dbReference>
<dbReference type="CDD" id="cd22033">
    <property type="entry name" value="HMG-box_SoxH_SOX30"/>
    <property type="match status" value="1"/>
</dbReference>
<evidence type="ECO:0000256" key="10">
    <source>
        <dbReference type="ARBA" id="ARBA00063959"/>
    </source>
</evidence>
<protein>
    <recommendedName>
        <fullName evidence="11">Transcription factor SOX-30</fullName>
    </recommendedName>
</protein>
<dbReference type="Proteomes" id="UP000549499">
    <property type="component" value="Unassembled WGS sequence"/>
</dbReference>
<evidence type="ECO:0000256" key="4">
    <source>
        <dbReference type="ARBA" id="ARBA00023015"/>
    </source>
</evidence>
<keyword evidence="15" id="KW-1185">Reference proteome</keyword>
<dbReference type="InterPro" id="IPR052856">
    <property type="entry name" value="SOX30_TF"/>
</dbReference>
<evidence type="ECO:0000256" key="6">
    <source>
        <dbReference type="ARBA" id="ARBA00023159"/>
    </source>
</evidence>
<dbReference type="OrthoDB" id="6247875at2759"/>
<dbReference type="PANTHER" id="PTHR47279">
    <property type="entry name" value="TRANSCRIPTION FACTOR SOX-30"/>
    <property type="match status" value="1"/>
</dbReference>
<dbReference type="EMBL" id="VYZB01000003">
    <property type="protein sequence ID" value="NWS65553.1"/>
    <property type="molecule type" value="Genomic_DNA"/>
</dbReference>
<dbReference type="GO" id="GO:0005634">
    <property type="term" value="C:nucleus"/>
    <property type="evidence" value="ECO:0007669"/>
    <property type="project" value="UniProtKB-UniRule"/>
</dbReference>
<feature type="domain" description="HMG box" evidence="13">
    <location>
        <begin position="84"/>
        <end position="152"/>
    </location>
</feature>
<evidence type="ECO:0000256" key="3">
    <source>
        <dbReference type="ARBA" id="ARBA00022491"/>
    </source>
</evidence>
<evidence type="ECO:0000256" key="1">
    <source>
        <dbReference type="ARBA" id="ARBA00004496"/>
    </source>
</evidence>
<evidence type="ECO:0000256" key="9">
    <source>
        <dbReference type="ARBA" id="ARBA00054217"/>
    </source>
</evidence>
<feature type="DNA-binding region" description="HMG box" evidence="12">
    <location>
        <begin position="84"/>
        <end position="152"/>
    </location>
</feature>
<keyword evidence="3" id="KW-0678">Repressor</keyword>
<dbReference type="GO" id="GO:0005737">
    <property type="term" value="C:cytoplasm"/>
    <property type="evidence" value="ECO:0007669"/>
    <property type="project" value="UniProtKB-SubCell"/>
</dbReference>
<dbReference type="SMART" id="SM00398">
    <property type="entry name" value="HMG"/>
    <property type="match status" value="1"/>
</dbReference>
<keyword evidence="7" id="KW-0804">Transcription</keyword>
<keyword evidence="6" id="KW-0010">Activator</keyword>
<sequence length="479" mass="52576">VPEDEKFPVVLQPVVPEACVQIQSPVPSKLTPVAKVPEKAVLRKTQPLRKPSVKVETKNVPFTVLPSDSGMPDTPFSKNKTGRVKRPMNAFMVWARIHRPALAKANPGASNAEISVQLGLEWSKLTEEQKRPYYDEAYRIQKKHSEEFPDWVYQPRVDKTKHTPHPASPVVSSVCQNIIATTSTDILTLQSPPYSLVICSFNNVGRPVCEAPSAVCPPASSIQRAGPVTVFQTSSASTTSVAVPAPAVPLSPVVSPQLFAEPARTEALKVSSVLNCSVMSSTSVRIESFSRNPTKITTPNTIFSVSNREPPGVSVFPRRIPLPQTTPFLHTSLCQSPPICQPVSLFGPPPPLSFHISPLVPGPRFFPSSTCRFSEPPFGFSSSESECLGFREDWYQRQEVVYSPLDVDSPLKECPEESTREERCSSESLVVPCRSNEEPSESPLSQLNVKALEEIFLDTPSTPSSIHLICLTNNDKKEE</sequence>
<dbReference type="AlphaFoldDB" id="A0A7K5H8S6"/>
<keyword evidence="5 12" id="KW-0238">DNA-binding</keyword>
<proteinExistence type="predicted"/>
<dbReference type="GO" id="GO:0001228">
    <property type="term" value="F:DNA-binding transcription activator activity, RNA polymerase II-specific"/>
    <property type="evidence" value="ECO:0007669"/>
    <property type="project" value="UniProtKB-ARBA"/>
</dbReference>
<evidence type="ECO:0000256" key="2">
    <source>
        <dbReference type="ARBA" id="ARBA00022490"/>
    </source>
</evidence>
<organism evidence="14 15">
    <name type="scientific">Crotophaga sulcirostris</name>
    <name type="common">Groove-billed ani</name>
    <dbReference type="NCBI Taxonomy" id="33598"/>
    <lineage>
        <taxon>Eukaryota</taxon>
        <taxon>Metazoa</taxon>
        <taxon>Chordata</taxon>
        <taxon>Craniata</taxon>
        <taxon>Vertebrata</taxon>
        <taxon>Euteleostomi</taxon>
        <taxon>Archelosauria</taxon>
        <taxon>Archosauria</taxon>
        <taxon>Dinosauria</taxon>
        <taxon>Saurischia</taxon>
        <taxon>Theropoda</taxon>
        <taxon>Coelurosauria</taxon>
        <taxon>Aves</taxon>
        <taxon>Neognathae</taxon>
        <taxon>Neoaves</taxon>
        <taxon>Otidimorphae</taxon>
        <taxon>Cuculiformes</taxon>
        <taxon>Crotophagidae</taxon>
        <taxon>Crotophaga</taxon>
    </lineage>
</organism>
<gene>
    <name evidence="14" type="primary">Sox30</name>
    <name evidence="14" type="ORF">CROSUL_R01471</name>
</gene>
<evidence type="ECO:0000256" key="5">
    <source>
        <dbReference type="ARBA" id="ARBA00023125"/>
    </source>
</evidence>